<dbReference type="EMBL" id="JXLN01015030">
    <property type="protein sequence ID" value="KPM10377.1"/>
    <property type="molecule type" value="Genomic_DNA"/>
</dbReference>
<sequence length="135" mass="14762">DEEDDDVTDVVASVETVELKDRGENNGGGREGFGKDAIDANLSGSIVFELKLIGEENEPIGGNGYGLVRDEDFVSLVSSIFIDEDNDDEVFVAIVDAEDVNGGDGKYCSKFKCEEIDLFRFDEDCLIDDCNMNES</sequence>
<protein>
    <submittedName>
        <fullName evidence="1">Uncharacterized protein</fullName>
    </submittedName>
</protein>
<organism evidence="1 2">
    <name type="scientific">Sarcoptes scabiei</name>
    <name type="common">Itch mite</name>
    <name type="synonym">Acarus scabiei</name>
    <dbReference type="NCBI Taxonomy" id="52283"/>
    <lineage>
        <taxon>Eukaryota</taxon>
        <taxon>Metazoa</taxon>
        <taxon>Ecdysozoa</taxon>
        <taxon>Arthropoda</taxon>
        <taxon>Chelicerata</taxon>
        <taxon>Arachnida</taxon>
        <taxon>Acari</taxon>
        <taxon>Acariformes</taxon>
        <taxon>Sarcoptiformes</taxon>
        <taxon>Astigmata</taxon>
        <taxon>Psoroptidia</taxon>
        <taxon>Sarcoptoidea</taxon>
        <taxon>Sarcoptidae</taxon>
        <taxon>Sarcoptinae</taxon>
        <taxon>Sarcoptes</taxon>
    </lineage>
</organism>
<proteinExistence type="predicted"/>
<accession>A0A132AHH1</accession>
<dbReference type="VEuPathDB" id="VectorBase:SSCA000781"/>
<evidence type="ECO:0000313" key="1">
    <source>
        <dbReference type="EMBL" id="KPM10377.1"/>
    </source>
</evidence>
<dbReference type="AlphaFoldDB" id="A0A132AHH1"/>
<reference evidence="1 2" key="1">
    <citation type="journal article" date="2015" name="Parasit. Vectors">
        <title>Draft genome of the scabies mite.</title>
        <authorList>
            <person name="Rider S.D.Jr."/>
            <person name="Morgan M.S."/>
            <person name="Arlian L.G."/>
        </authorList>
    </citation>
    <scope>NUCLEOTIDE SEQUENCE [LARGE SCALE GENOMIC DNA]</scope>
    <source>
        <strain evidence="1">Arlian Lab</strain>
    </source>
</reference>
<evidence type="ECO:0000313" key="2">
    <source>
        <dbReference type="Proteomes" id="UP000616769"/>
    </source>
</evidence>
<feature type="non-terminal residue" evidence="1">
    <location>
        <position position="1"/>
    </location>
</feature>
<gene>
    <name evidence="1" type="ORF">QR98_0089320</name>
</gene>
<comment type="caution">
    <text evidence="1">The sequence shown here is derived from an EMBL/GenBank/DDBJ whole genome shotgun (WGS) entry which is preliminary data.</text>
</comment>
<dbReference type="Proteomes" id="UP000616769">
    <property type="component" value="Unassembled WGS sequence"/>
</dbReference>
<name>A0A132AHH1_SARSC</name>